<gene>
    <name evidence="2" type="ORF">K503DRAFT_703761</name>
</gene>
<reference evidence="2 3" key="1">
    <citation type="submission" date="2016-06" db="EMBL/GenBank/DDBJ databases">
        <title>Comparative genomics of the ectomycorrhizal sister species Rhizopogon vinicolor and Rhizopogon vesiculosus (Basidiomycota: Boletales) reveals a divergence of the mating type B locus.</title>
        <authorList>
            <consortium name="DOE Joint Genome Institute"/>
            <person name="Mujic A.B."/>
            <person name="Kuo A."/>
            <person name="Tritt A."/>
            <person name="Lipzen A."/>
            <person name="Chen C."/>
            <person name="Johnson J."/>
            <person name="Sharma A."/>
            <person name="Barry K."/>
            <person name="Grigoriev I.V."/>
            <person name="Spatafora J.W."/>
        </authorList>
    </citation>
    <scope>NUCLEOTIDE SEQUENCE [LARGE SCALE GENOMIC DNA]</scope>
    <source>
        <strain evidence="2 3">AM-OR11-026</strain>
    </source>
</reference>
<accession>A0A1B7MFM5</accession>
<dbReference type="InterPro" id="IPR041457">
    <property type="entry name" value="CxC2_KDZ-assoc"/>
</dbReference>
<proteinExistence type="predicted"/>
<protein>
    <recommendedName>
        <fullName evidence="1">CxC2-like cysteine cluster KDZ transposase-associated domain-containing protein</fullName>
    </recommendedName>
</protein>
<dbReference type="AlphaFoldDB" id="A0A1B7MFM5"/>
<dbReference type="EMBL" id="KV449418">
    <property type="protein sequence ID" value="OAX31404.1"/>
    <property type="molecule type" value="Genomic_DNA"/>
</dbReference>
<sequence>MHGSQDDPQKLWVPKRDTFLREFIRLEGCRDTMWFQACHGIYRCKNEPVVHCRDCESLQMHCQSCIVSCHCAMPLHNVEVWTGKYFQCTALHDLGLQVQLGHPVGHVCCNPSPAFDDEFILLDTNGIHHIALNFYKCESAQAHAIQLLCVCWYPATTTDPHTAATFWLLDHFQMYTFESKGSAFKYYQALSRLSDNTGTKRPKDRYEPLLHMSRQYHHLIALKQAGRAHDITRTLSMKPGELAVVFPACLQPGMNLPVDWTDAPADKRWLYGLFLGIDANFRMCRCNKSSEDVDPSEQWLGILCRTKWI</sequence>
<dbReference type="OrthoDB" id="2682806at2759"/>
<name>A0A1B7MFM5_9AGAM</name>
<keyword evidence="3" id="KW-1185">Reference proteome</keyword>
<organism evidence="2 3">
    <name type="scientific">Rhizopogon vinicolor AM-OR11-026</name>
    <dbReference type="NCBI Taxonomy" id="1314800"/>
    <lineage>
        <taxon>Eukaryota</taxon>
        <taxon>Fungi</taxon>
        <taxon>Dikarya</taxon>
        <taxon>Basidiomycota</taxon>
        <taxon>Agaricomycotina</taxon>
        <taxon>Agaricomycetes</taxon>
        <taxon>Agaricomycetidae</taxon>
        <taxon>Boletales</taxon>
        <taxon>Suillineae</taxon>
        <taxon>Rhizopogonaceae</taxon>
        <taxon>Rhizopogon</taxon>
    </lineage>
</organism>
<evidence type="ECO:0000259" key="1">
    <source>
        <dbReference type="Pfam" id="PF18803"/>
    </source>
</evidence>
<dbReference type="Pfam" id="PF18803">
    <property type="entry name" value="CxC2"/>
    <property type="match status" value="1"/>
</dbReference>
<evidence type="ECO:0000313" key="3">
    <source>
        <dbReference type="Proteomes" id="UP000092154"/>
    </source>
</evidence>
<dbReference type="STRING" id="1314800.A0A1B7MFM5"/>
<dbReference type="Proteomes" id="UP000092154">
    <property type="component" value="Unassembled WGS sequence"/>
</dbReference>
<evidence type="ECO:0000313" key="2">
    <source>
        <dbReference type="EMBL" id="OAX31404.1"/>
    </source>
</evidence>
<dbReference type="InParanoid" id="A0A1B7MFM5"/>
<feature type="domain" description="CxC2-like cysteine cluster KDZ transposase-associated" evidence="1">
    <location>
        <begin position="91"/>
        <end position="198"/>
    </location>
</feature>